<sequence length="380" mass="43168">MSKASGRVLSEYDWIEISLRVPGYPIQRPLLPLRDQDREKVMSQLGTIMSSLSKIHFDKIGSLFEDNAGGHSVGECLSPSLLWQWRDQLEGIDRGPFQRETEYLNSLISAFISHAKELSLTPHSFFAPIPDPFEYPHWAGYRIAVERWRTFCSVDDKVEGSKNRFAYYIAGQFLYEMVPHLTGGNFVLSHPDLHLGNIFVDDDLNITCLIDWGSASSGPLAELLATPGFSGSVSPPTESLVAAFRAGFNQGVKTVGSEQWEKAERVWRFSRLVRLLSTQDYTLFTALYELVYKQGSEDIPRLIREQSAQEQGRELLAKLRQDELEDEAGTETEDQEDEEVVRAEETDELVIARKLTVMSELNPNFVADRRLWGWIENALE</sequence>
<organism evidence="3 4">
    <name type="scientific">Neonectria punicea</name>
    <dbReference type="NCBI Taxonomy" id="979145"/>
    <lineage>
        <taxon>Eukaryota</taxon>
        <taxon>Fungi</taxon>
        <taxon>Dikarya</taxon>
        <taxon>Ascomycota</taxon>
        <taxon>Pezizomycotina</taxon>
        <taxon>Sordariomycetes</taxon>
        <taxon>Hypocreomycetidae</taxon>
        <taxon>Hypocreales</taxon>
        <taxon>Nectriaceae</taxon>
        <taxon>Neonectria</taxon>
    </lineage>
</organism>
<dbReference type="Proteomes" id="UP001498476">
    <property type="component" value="Unassembled WGS sequence"/>
</dbReference>
<comment type="caution">
    <text evidence="3">The sequence shown here is derived from an EMBL/GenBank/DDBJ whole genome shotgun (WGS) entry which is preliminary data.</text>
</comment>
<evidence type="ECO:0000259" key="2">
    <source>
        <dbReference type="Pfam" id="PF01636"/>
    </source>
</evidence>
<reference evidence="3 4" key="1">
    <citation type="journal article" date="2025" name="Microbiol. Resour. Announc.">
        <title>Draft genome sequences for Neonectria magnoliae and Neonectria punicea, canker pathogens of Liriodendron tulipifera and Acer saccharum in West Virginia.</title>
        <authorList>
            <person name="Petronek H.M."/>
            <person name="Kasson M.T."/>
            <person name="Metheny A.M."/>
            <person name="Stauder C.M."/>
            <person name="Lovett B."/>
            <person name="Lynch S.C."/>
            <person name="Garnas J.R."/>
            <person name="Kasson L.R."/>
            <person name="Stajich J.E."/>
        </authorList>
    </citation>
    <scope>NUCLEOTIDE SEQUENCE [LARGE SCALE GENOMIC DNA]</scope>
    <source>
        <strain evidence="3 4">NRRL 64653</strain>
    </source>
</reference>
<evidence type="ECO:0000256" key="1">
    <source>
        <dbReference type="SAM" id="MobiDB-lite"/>
    </source>
</evidence>
<dbReference type="InterPro" id="IPR051678">
    <property type="entry name" value="AGP_Transferase"/>
</dbReference>
<dbReference type="PANTHER" id="PTHR21310:SF15">
    <property type="entry name" value="AMINOGLYCOSIDE PHOSPHOTRANSFERASE DOMAIN-CONTAINING PROTEIN"/>
    <property type="match status" value="1"/>
</dbReference>
<keyword evidence="4" id="KW-1185">Reference proteome</keyword>
<accession>A0ABR1GQS9</accession>
<dbReference type="InterPro" id="IPR011009">
    <property type="entry name" value="Kinase-like_dom_sf"/>
</dbReference>
<dbReference type="Gene3D" id="3.90.1200.10">
    <property type="match status" value="1"/>
</dbReference>
<dbReference type="PANTHER" id="PTHR21310">
    <property type="entry name" value="AMINOGLYCOSIDE PHOSPHOTRANSFERASE-RELATED-RELATED"/>
    <property type="match status" value="1"/>
</dbReference>
<dbReference type="EMBL" id="JAZAVJ010000209">
    <property type="protein sequence ID" value="KAK7407825.1"/>
    <property type="molecule type" value="Genomic_DNA"/>
</dbReference>
<feature type="compositionally biased region" description="Acidic residues" evidence="1">
    <location>
        <begin position="323"/>
        <end position="339"/>
    </location>
</feature>
<dbReference type="SUPFAM" id="SSF56112">
    <property type="entry name" value="Protein kinase-like (PK-like)"/>
    <property type="match status" value="1"/>
</dbReference>
<dbReference type="Pfam" id="PF01636">
    <property type="entry name" value="APH"/>
    <property type="match status" value="1"/>
</dbReference>
<evidence type="ECO:0000313" key="3">
    <source>
        <dbReference type="EMBL" id="KAK7407825.1"/>
    </source>
</evidence>
<dbReference type="InterPro" id="IPR002575">
    <property type="entry name" value="Aminoglycoside_PTrfase"/>
</dbReference>
<proteinExistence type="predicted"/>
<feature type="domain" description="Aminoglycoside phosphotransferase" evidence="2">
    <location>
        <begin position="138"/>
        <end position="245"/>
    </location>
</feature>
<name>A0ABR1GQS9_9HYPO</name>
<protein>
    <recommendedName>
        <fullName evidence="2">Aminoglycoside phosphotransferase domain-containing protein</fullName>
    </recommendedName>
</protein>
<gene>
    <name evidence="3" type="ORF">QQX98_009996</name>
</gene>
<feature type="region of interest" description="Disordered" evidence="1">
    <location>
        <begin position="323"/>
        <end position="342"/>
    </location>
</feature>
<evidence type="ECO:0000313" key="4">
    <source>
        <dbReference type="Proteomes" id="UP001498476"/>
    </source>
</evidence>